<proteinExistence type="predicted"/>
<protein>
    <submittedName>
        <fullName evidence="5">Polysaccharide deacetylase family protein</fullName>
    </submittedName>
</protein>
<dbReference type="EMBL" id="JAVREP010000001">
    <property type="protein sequence ID" value="MDT0327331.1"/>
    <property type="molecule type" value="Genomic_DNA"/>
</dbReference>
<evidence type="ECO:0000256" key="2">
    <source>
        <dbReference type="ARBA" id="ARBA00022801"/>
    </source>
</evidence>
<dbReference type="PANTHER" id="PTHR10587:SF133">
    <property type="entry name" value="CHITIN DEACETYLASE 1-RELATED"/>
    <property type="match status" value="1"/>
</dbReference>
<evidence type="ECO:0000259" key="4">
    <source>
        <dbReference type="PROSITE" id="PS51677"/>
    </source>
</evidence>
<evidence type="ECO:0000313" key="6">
    <source>
        <dbReference type="Proteomes" id="UP001183390"/>
    </source>
</evidence>
<keyword evidence="1" id="KW-0479">Metal-binding</keyword>
<dbReference type="PANTHER" id="PTHR10587">
    <property type="entry name" value="GLYCOSYL TRANSFERASE-RELATED"/>
    <property type="match status" value="1"/>
</dbReference>
<feature type="compositionally biased region" description="Basic and acidic residues" evidence="3">
    <location>
        <begin position="513"/>
        <end position="524"/>
    </location>
</feature>
<gene>
    <name evidence="5" type="ORF">RM479_02785</name>
</gene>
<dbReference type="Proteomes" id="UP001183390">
    <property type="component" value="Unassembled WGS sequence"/>
</dbReference>
<feature type="domain" description="NodB homology" evidence="4">
    <location>
        <begin position="300"/>
        <end position="476"/>
    </location>
</feature>
<dbReference type="RefSeq" id="WP_311510432.1">
    <property type="nucleotide sequence ID" value="NZ_JAVREP010000001.1"/>
</dbReference>
<evidence type="ECO:0000256" key="1">
    <source>
        <dbReference type="ARBA" id="ARBA00022723"/>
    </source>
</evidence>
<feature type="region of interest" description="Disordered" evidence="3">
    <location>
        <begin position="485"/>
        <end position="524"/>
    </location>
</feature>
<organism evidence="5 6">
    <name type="scientific">Nocardiopsis lambiniae</name>
    <dbReference type="NCBI Taxonomy" id="3075539"/>
    <lineage>
        <taxon>Bacteria</taxon>
        <taxon>Bacillati</taxon>
        <taxon>Actinomycetota</taxon>
        <taxon>Actinomycetes</taxon>
        <taxon>Streptosporangiales</taxon>
        <taxon>Nocardiopsidaceae</taxon>
        <taxon>Nocardiopsis</taxon>
    </lineage>
</organism>
<dbReference type="InterPro" id="IPR050248">
    <property type="entry name" value="Polysacc_deacetylase_ArnD"/>
</dbReference>
<evidence type="ECO:0000256" key="3">
    <source>
        <dbReference type="SAM" id="MobiDB-lite"/>
    </source>
</evidence>
<name>A0ABU2M3V4_9ACTN</name>
<dbReference type="Gene3D" id="3.20.20.370">
    <property type="entry name" value="Glycoside hydrolase/deacetylase"/>
    <property type="match status" value="1"/>
</dbReference>
<sequence length="524" mass="54665">MTPDHPLITVVVALVVLAGMVLLSVRPPGALGAGPAGGVAHGIADAVEQRIPAAGEPDGLTVVDAAELKGLDEAELEYEGVSASVTYPVLPNAEPLSDFLRERLGAEVAAFDAANPGAESYEAEWNVTAAADGLVGVRMTSVETDSEGAKECHATYWYDIVGGRTRGSQSLLAGQKELAALNTLVRDRVGDAAETGAVLPVASLYDSVGFNPDGDLVVEFDAGQVAAVDAGPVTAVVERADAEPLLSEFGLRALRAATTGVEGFAITAAPEEIPEAGEEVVPGIISPVDASVDCASTEVKCVALTYDDGPGGRTPELLDMLAEHDAKATFFVTGLPVMENPRTVRRAYAEGHEIANHTLSHPDLAGLGADGVRSNLNTVQALVYRETGYTMDLMRPPYGSTNGNVASVTGDMGLAQIMWSIDTNDWKDRDASVVAGRAISGASDGAIILMHDIHDTTIDASREIIRELDARGYTMVTVSQLLGEVEPGESYVAGAPDAPPSEGPSDVADPDSTEERTHRSEERE</sequence>
<dbReference type="InterPro" id="IPR002509">
    <property type="entry name" value="NODB_dom"/>
</dbReference>
<keyword evidence="2" id="KW-0378">Hydrolase</keyword>
<dbReference type="Pfam" id="PF01522">
    <property type="entry name" value="Polysacc_deac_1"/>
    <property type="match status" value="1"/>
</dbReference>
<keyword evidence="6" id="KW-1185">Reference proteome</keyword>
<evidence type="ECO:0000313" key="5">
    <source>
        <dbReference type="EMBL" id="MDT0327331.1"/>
    </source>
</evidence>
<dbReference type="PROSITE" id="PS51677">
    <property type="entry name" value="NODB"/>
    <property type="match status" value="1"/>
</dbReference>
<dbReference type="SUPFAM" id="SSF88713">
    <property type="entry name" value="Glycoside hydrolase/deacetylase"/>
    <property type="match status" value="1"/>
</dbReference>
<dbReference type="InterPro" id="IPR011330">
    <property type="entry name" value="Glyco_hydro/deAcase_b/a-brl"/>
</dbReference>
<reference evidence="6" key="1">
    <citation type="submission" date="2023-07" db="EMBL/GenBank/DDBJ databases">
        <title>30 novel species of actinomycetes from the DSMZ collection.</title>
        <authorList>
            <person name="Nouioui I."/>
        </authorList>
    </citation>
    <scope>NUCLEOTIDE SEQUENCE [LARGE SCALE GENOMIC DNA]</scope>
    <source>
        <strain evidence="6">DSM 44743</strain>
    </source>
</reference>
<accession>A0ABU2M3V4</accession>
<comment type="caution">
    <text evidence="5">The sequence shown here is derived from an EMBL/GenBank/DDBJ whole genome shotgun (WGS) entry which is preliminary data.</text>
</comment>